<dbReference type="Proteomes" id="UP000636264">
    <property type="component" value="Unassembled WGS sequence"/>
</dbReference>
<accession>A0A916W625</accession>
<dbReference type="SUPFAM" id="SSF51182">
    <property type="entry name" value="RmlC-like cupins"/>
    <property type="match status" value="1"/>
</dbReference>
<feature type="domain" description="Cupin type-2" evidence="1">
    <location>
        <begin position="41"/>
        <end position="106"/>
    </location>
</feature>
<dbReference type="CDD" id="cd02208">
    <property type="entry name" value="cupin_RmlC-like"/>
    <property type="match status" value="1"/>
</dbReference>
<evidence type="ECO:0000313" key="2">
    <source>
        <dbReference type="EMBL" id="GGA69023.1"/>
    </source>
</evidence>
<reference evidence="2" key="2">
    <citation type="submission" date="2020-09" db="EMBL/GenBank/DDBJ databases">
        <authorList>
            <person name="Sun Q."/>
            <person name="Zhou Y."/>
        </authorList>
    </citation>
    <scope>NUCLEOTIDE SEQUENCE</scope>
    <source>
        <strain evidence="2">CGMCC 1.15320</strain>
    </source>
</reference>
<dbReference type="RefSeq" id="WP_188721260.1">
    <property type="nucleotide sequence ID" value="NZ_BMIF01000006.1"/>
</dbReference>
<dbReference type="AlphaFoldDB" id="A0A916W625"/>
<evidence type="ECO:0000259" key="1">
    <source>
        <dbReference type="Pfam" id="PF07883"/>
    </source>
</evidence>
<sequence>MKIFKDGHKTGITPPNHFGGLNVLDIVPLAGSDFSVQVSKAPKGGGGELHHHDDLIQVFYIVDGALTFDTGKERFTLQKGEAVVFEQYDPHYTLNEQEQECTSLVISCRIPKN</sequence>
<dbReference type="Pfam" id="PF07883">
    <property type="entry name" value="Cupin_2"/>
    <property type="match status" value="1"/>
</dbReference>
<name>A0A916W625_9HYPH</name>
<evidence type="ECO:0000313" key="3">
    <source>
        <dbReference type="Proteomes" id="UP000636264"/>
    </source>
</evidence>
<protein>
    <recommendedName>
        <fullName evidence="1">Cupin type-2 domain-containing protein</fullName>
    </recommendedName>
</protein>
<comment type="caution">
    <text evidence="2">The sequence shown here is derived from an EMBL/GenBank/DDBJ whole genome shotgun (WGS) entry which is preliminary data.</text>
</comment>
<dbReference type="InterPro" id="IPR014710">
    <property type="entry name" value="RmlC-like_jellyroll"/>
</dbReference>
<gene>
    <name evidence="2" type="ORF">GCM10011385_23610</name>
</gene>
<dbReference type="InterPro" id="IPR011051">
    <property type="entry name" value="RmlC_Cupin_sf"/>
</dbReference>
<keyword evidence="3" id="KW-1185">Reference proteome</keyword>
<dbReference type="Gene3D" id="2.60.120.10">
    <property type="entry name" value="Jelly Rolls"/>
    <property type="match status" value="1"/>
</dbReference>
<dbReference type="InterPro" id="IPR013096">
    <property type="entry name" value="Cupin_2"/>
</dbReference>
<organism evidence="2 3">
    <name type="scientific">Nitratireductor aestuarii</name>
    <dbReference type="NCBI Taxonomy" id="1735103"/>
    <lineage>
        <taxon>Bacteria</taxon>
        <taxon>Pseudomonadati</taxon>
        <taxon>Pseudomonadota</taxon>
        <taxon>Alphaproteobacteria</taxon>
        <taxon>Hyphomicrobiales</taxon>
        <taxon>Phyllobacteriaceae</taxon>
        <taxon>Nitratireductor</taxon>
    </lineage>
</organism>
<reference evidence="2" key="1">
    <citation type="journal article" date="2014" name="Int. J. Syst. Evol. Microbiol.">
        <title>Complete genome sequence of Corynebacterium casei LMG S-19264T (=DSM 44701T), isolated from a smear-ripened cheese.</title>
        <authorList>
            <consortium name="US DOE Joint Genome Institute (JGI-PGF)"/>
            <person name="Walter F."/>
            <person name="Albersmeier A."/>
            <person name="Kalinowski J."/>
            <person name="Ruckert C."/>
        </authorList>
    </citation>
    <scope>NUCLEOTIDE SEQUENCE</scope>
    <source>
        <strain evidence="2">CGMCC 1.15320</strain>
    </source>
</reference>
<proteinExistence type="predicted"/>
<dbReference type="EMBL" id="BMIF01000006">
    <property type="protein sequence ID" value="GGA69023.1"/>
    <property type="molecule type" value="Genomic_DNA"/>
</dbReference>